<dbReference type="Pfam" id="PF00011">
    <property type="entry name" value="HSP20"/>
    <property type="match status" value="1"/>
</dbReference>
<dbReference type="OrthoDB" id="1806521at2"/>
<dbReference type="AlphaFoldDB" id="W4PZI5"/>
<evidence type="ECO:0000259" key="3">
    <source>
        <dbReference type="PROSITE" id="PS01031"/>
    </source>
</evidence>
<dbReference type="Proteomes" id="UP000018890">
    <property type="component" value="Unassembled WGS sequence"/>
</dbReference>
<dbReference type="Gene3D" id="2.60.40.790">
    <property type="match status" value="1"/>
</dbReference>
<feature type="domain" description="SHSP" evidence="3">
    <location>
        <begin position="38"/>
        <end position="153"/>
    </location>
</feature>
<comment type="caution">
    <text evidence="4">The sequence shown here is derived from an EMBL/GenBank/DDBJ whole genome shotgun (WGS) entry which is preliminary data.</text>
</comment>
<protein>
    <submittedName>
        <fullName evidence="4">Stress response homolog Hsp</fullName>
    </submittedName>
</protein>
<dbReference type="STRING" id="1236970.JCM9140_850"/>
<evidence type="ECO:0000256" key="1">
    <source>
        <dbReference type="PROSITE-ProRule" id="PRU00285"/>
    </source>
</evidence>
<dbReference type="PROSITE" id="PS01031">
    <property type="entry name" value="SHSP"/>
    <property type="match status" value="1"/>
</dbReference>
<gene>
    <name evidence="4" type="ORF">JCM9140_850</name>
</gene>
<evidence type="ECO:0000313" key="4">
    <source>
        <dbReference type="EMBL" id="GAE24888.1"/>
    </source>
</evidence>
<sequence>MGGTKVNRNWPNHWKKSLPNFLGEDFFSAFENMDVEGNSSSHAEVSMNIYESGNELLCIFATPGLKLEDVDIYVYEKTLEVRGNINIDYNGFRLVHQEIPQGPIQRTVELPFAVRDDKVEALFKSGHLFIHLHRLFRPNQANNKIIVQNLDQTSRK</sequence>
<comment type="similarity">
    <text evidence="1 2">Belongs to the small heat shock protein (HSP20) family.</text>
</comment>
<dbReference type="InterPro" id="IPR002068">
    <property type="entry name" value="A-crystallin/Hsp20_dom"/>
</dbReference>
<dbReference type="CDD" id="cd06464">
    <property type="entry name" value="ACD_sHsps-like"/>
    <property type="match status" value="1"/>
</dbReference>
<organism evidence="4 5">
    <name type="scientific">Halalkalibacter wakoensis JCM 9140</name>
    <dbReference type="NCBI Taxonomy" id="1236970"/>
    <lineage>
        <taxon>Bacteria</taxon>
        <taxon>Bacillati</taxon>
        <taxon>Bacillota</taxon>
        <taxon>Bacilli</taxon>
        <taxon>Bacillales</taxon>
        <taxon>Bacillaceae</taxon>
        <taxon>Halalkalibacter</taxon>
    </lineage>
</organism>
<proteinExistence type="inferred from homology"/>
<evidence type="ECO:0000256" key="2">
    <source>
        <dbReference type="RuleBase" id="RU003616"/>
    </source>
</evidence>
<evidence type="ECO:0000313" key="5">
    <source>
        <dbReference type="Proteomes" id="UP000018890"/>
    </source>
</evidence>
<name>W4PZI5_9BACI</name>
<accession>W4PZI5</accession>
<keyword evidence="5" id="KW-1185">Reference proteome</keyword>
<dbReference type="InterPro" id="IPR008978">
    <property type="entry name" value="HSP20-like_chaperone"/>
</dbReference>
<reference evidence="4" key="1">
    <citation type="journal article" date="2014" name="Genome Announc.">
        <title>Draft Genome Sequences of Three Alkaliphilic Bacillus Strains, Bacillus wakoensis JCM 9140T, Bacillus akibai JCM 9157T, and Bacillus hemicellulosilyticus JCM 9152T.</title>
        <authorList>
            <person name="Yuki M."/>
            <person name="Oshima K."/>
            <person name="Suda W."/>
            <person name="Oshida Y."/>
            <person name="Kitamura K."/>
            <person name="Iida T."/>
            <person name="Hattori M."/>
            <person name="Ohkuma M."/>
        </authorList>
    </citation>
    <scope>NUCLEOTIDE SEQUENCE [LARGE SCALE GENOMIC DNA]</scope>
    <source>
        <strain evidence="4">JCM 9140</strain>
    </source>
</reference>
<dbReference type="SUPFAM" id="SSF49764">
    <property type="entry name" value="HSP20-like chaperones"/>
    <property type="match status" value="1"/>
</dbReference>
<dbReference type="EMBL" id="BAUT01000005">
    <property type="protein sequence ID" value="GAE24888.1"/>
    <property type="molecule type" value="Genomic_DNA"/>
</dbReference>